<accession>A0A1Y6ESD2</accession>
<keyword evidence="1" id="KW-0732">Signal</keyword>
<sequence>MRYLLKLSVFIFLVGCSPADSPEANSGALSQLNPKVISALDSIYSNNEANLQLDPQQPRVEQEFQLLLTLPSEVMPEPSELRGVDMYMGKIPVRWQQVSANLSANQWQASVLVGACSLAHMQWQLSVPISGTDSAGYELQFQFFTQR</sequence>
<keyword evidence="3" id="KW-1185">Reference proteome</keyword>
<reference evidence="3" key="1">
    <citation type="submission" date="2017-04" db="EMBL/GenBank/DDBJ databases">
        <authorList>
            <person name="Varghese N."/>
            <person name="Submissions S."/>
        </authorList>
    </citation>
    <scope>NUCLEOTIDE SEQUENCE [LARGE SCALE GENOMIC DNA]</scope>
</reference>
<evidence type="ECO:0008006" key="4">
    <source>
        <dbReference type="Google" id="ProtNLM"/>
    </source>
</evidence>
<feature type="signal peptide" evidence="1">
    <location>
        <begin position="1"/>
        <end position="19"/>
    </location>
</feature>
<protein>
    <recommendedName>
        <fullName evidence="4">Lipoprotein</fullName>
    </recommendedName>
</protein>
<evidence type="ECO:0000256" key="1">
    <source>
        <dbReference type="SAM" id="SignalP"/>
    </source>
</evidence>
<feature type="chain" id="PRO_5011966628" description="Lipoprotein" evidence="1">
    <location>
        <begin position="20"/>
        <end position="147"/>
    </location>
</feature>
<evidence type="ECO:0000313" key="3">
    <source>
        <dbReference type="Proteomes" id="UP000194450"/>
    </source>
</evidence>
<organism evidence="2 3">
    <name type="scientific">Pseudidiomarina planktonica</name>
    <dbReference type="NCBI Taxonomy" id="1323738"/>
    <lineage>
        <taxon>Bacteria</taxon>
        <taxon>Pseudomonadati</taxon>
        <taxon>Pseudomonadota</taxon>
        <taxon>Gammaproteobacteria</taxon>
        <taxon>Alteromonadales</taxon>
        <taxon>Idiomarinaceae</taxon>
        <taxon>Pseudidiomarina</taxon>
    </lineage>
</organism>
<gene>
    <name evidence="2" type="ORF">SAMN06297229_1315</name>
</gene>
<dbReference type="Proteomes" id="UP000194450">
    <property type="component" value="Unassembled WGS sequence"/>
</dbReference>
<dbReference type="AlphaFoldDB" id="A0A1Y6ESD2"/>
<name>A0A1Y6ESD2_9GAMM</name>
<evidence type="ECO:0000313" key="2">
    <source>
        <dbReference type="EMBL" id="SMQ65625.1"/>
    </source>
</evidence>
<proteinExistence type="predicted"/>
<dbReference type="EMBL" id="FXWH01000001">
    <property type="protein sequence ID" value="SMQ65625.1"/>
    <property type="molecule type" value="Genomic_DNA"/>
</dbReference>